<evidence type="ECO:0000256" key="4">
    <source>
        <dbReference type="ARBA" id="ARBA00022692"/>
    </source>
</evidence>
<comment type="subcellular location">
    <subcellularLocation>
        <location evidence="1">Cell membrane</location>
        <topology evidence="1">Multi-pass membrane protein</topology>
    </subcellularLocation>
</comment>
<evidence type="ECO:0000256" key="3">
    <source>
        <dbReference type="ARBA" id="ARBA00022475"/>
    </source>
</evidence>
<dbReference type="EMBL" id="QYCY01000001">
    <property type="protein sequence ID" value="RLV77073.1"/>
    <property type="molecule type" value="Genomic_DNA"/>
</dbReference>
<keyword evidence="4 7" id="KW-0812">Transmembrane</keyword>
<dbReference type="STRING" id="1343740.M271_41835"/>
<organism evidence="8 9">
    <name type="scientific">Streptomyces rapamycinicus (strain ATCC 29253 / DSM 41530 / NRRL 5491 / AYB-994)</name>
    <name type="common">Streptomyces hygroscopicus (strain ATCC 29253)</name>
    <dbReference type="NCBI Taxonomy" id="1343740"/>
    <lineage>
        <taxon>Bacteria</taxon>
        <taxon>Bacillati</taxon>
        <taxon>Actinomycetota</taxon>
        <taxon>Actinomycetes</taxon>
        <taxon>Kitasatosporales</taxon>
        <taxon>Streptomycetaceae</taxon>
        <taxon>Streptomyces</taxon>
        <taxon>Streptomyces violaceusniger group</taxon>
    </lineage>
</organism>
<keyword evidence="5 7" id="KW-1133">Transmembrane helix</keyword>
<keyword evidence="6 7" id="KW-0472">Membrane</keyword>
<accession>A0A3L8RDQ8</accession>
<proteinExistence type="predicted"/>
<dbReference type="Gene3D" id="1.10.3720.10">
    <property type="entry name" value="MetI-like"/>
    <property type="match status" value="1"/>
</dbReference>
<dbReference type="PANTHER" id="PTHR43744:SF12">
    <property type="entry name" value="ABC TRANSPORTER PERMEASE PROTEIN MG189-RELATED"/>
    <property type="match status" value="1"/>
</dbReference>
<evidence type="ECO:0000313" key="9">
    <source>
        <dbReference type="Proteomes" id="UP000281594"/>
    </source>
</evidence>
<dbReference type="PANTHER" id="PTHR43744">
    <property type="entry name" value="ABC TRANSPORTER PERMEASE PROTEIN MG189-RELATED-RELATED"/>
    <property type="match status" value="1"/>
</dbReference>
<reference evidence="8 9" key="1">
    <citation type="journal article" date="2018" name="J. Biol. Chem.">
        <title>Discovery of the actinoplanic acid pathway in Streptomyces rapamycinicus reveals a genetically conserved synergism with rapamycin.</title>
        <authorList>
            <person name="Mrak P."/>
            <person name="Krastel P."/>
            <person name="Pivk Lukancic P."/>
            <person name="Tao J."/>
            <person name="Pistorius D."/>
            <person name="Moore C.M."/>
        </authorList>
    </citation>
    <scope>NUCLEOTIDE SEQUENCE [LARGE SCALE GENOMIC DNA]</scope>
    <source>
        <strain evidence="8 9">NRRL 5491</strain>
    </source>
</reference>
<feature type="transmembrane region" description="Helical" evidence="7">
    <location>
        <begin position="51"/>
        <end position="72"/>
    </location>
</feature>
<dbReference type="GO" id="GO:0005886">
    <property type="term" value="C:plasma membrane"/>
    <property type="evidence" value="ECO:0007669"/>
    <property type="project" value="UniProtKB-SubCell"/>
</dbReference>
<sequence length="88" mass="9385">MCASFPVGTCRIHPSSDADVLWPLVIVNDVNSRATIPLGLQAFFGQQGNEWSLVMAASVISMLPTVIILVLLQKHLVRGIVTSGLGGR</sequence>
<evidence type="ECO:0000256" key="6">
    <source>
        <dbReference type="ARBA" id="ARBA00023136"/>
    </source>
</evidence>
<dbReference type="Proteomes" id="UP000281594">
    <property type="component" value="Unassembled WGS sequence"/>
</dbReference>
<dbReference type="AlphaFoldDB" id="A0A3L8RDQ8"/>
<evidence type="ECO:0000256" key="5">
    <source>
        <dbReference type="ARBA" id="ARBA00022989"/>
    </source>
</evidence>
<dbReference type="SUPFAM" id="SSF161098">
    <property type="entry name" value="MetI-like"/>
    <property type="match status" value="1"/>
</dbReference>
<evidence type="ECO:0000256" key="2">
    <source>
        <dbReference type="ARBA" id="ARBA00022448"/>
    </source>
</evidence>
<evidence type="ECO:0000256" key="7">
    <source>
        <dbReference type="SAM" id="Phobius"/>
    </source>
</evidence>
<comment type="caution">
    <text evidence="8">The sequence shown here is derived from an EMBL/GenBank/DDBJ whole genome shotgun (WGS) entry which is preliminary data.</text>
</comment>
<protein>
    <submittedName>
        <fullName evidence="8">ABC transporter permease</fullName>
    </submittedName>
</protein>
<dbReference type="InterPro" id="IPR035906">
    <property type="entry name" value="MetI-like_sf"/>
</dbReference>
<name>A0A3L8RDQ8_STRRN</name>
<evidence type="ECO:0000313" key="8">
    <source>
        <dbReference type="EMBL" id="RLV77073.1"/>
    </source>
</evidence>
<gene>
    <name evidence="8" type="ORF">D3C57_101850</name>
</gene>
<evidence type="ECO:0000256" key="1">
    <source>
        <dbReference type="ARBA" id="ARBA00004651"/>
    </source>
</evidence>
<keyword evidence="2" id="KW-0813">Transport</keyword>
<keyword evidence="3" id="KW-1003">Cell membrane</keyword>